<feature type="domain" description="DUF1266" evidence="2">
    <location>
        <begin position="224"/>
        <end position="359"/>
    </location>
</feature>
<evidence type="ECO:0000313" key="3">
    <source>
        <dbReference type="EMBL" id="SFI69842.1"/>
    </source>
</evidence>
<dbReference type="AlphaFoldDB" id="A0A1I3KBH8"/>
<proteinExistence type="predicted"/>
<dbReference type="OrthoDB" id="648917at2"/>
<name>A0A1I3KBH8_9SPIR</name>
<keyword evidence="1" id="KW-0732">Signal</keyword>
<evidence type="ECO:0000313" key="4">
    <source>
        <dbReference type="Proteomes" id="UP000182737"/>
    </source>
</evidence>
<accession>A0A1I3KBH8</accession>
<organism evidence="3 4">
    <name type="scientific">Treponema bryantii</name>
    <dbReference type="NCBI Taxonomy" id="163"/>
    <lineage>
        <taxon>Bacteria</taxon>
        <taxon>Pseudomonadati</taxon>
        <taxon>Spirochaetota</taxon>
        <taxon>Spirochaetia</taxon>
        <taxon>Spirochaetales</taxon>
        <taxon>Treponemataceae</taxon>
        <taxon>Treponema</taxon>
    </lineage>
</organism>
<gene>
    <name evidence="3" type="ORF">SAMN04487775_104191</name>
</gene>
<protein>
    <recommendedName>
        <fullName evidence="2">DUF1266 domain-containing protein</fullName>
    </recommendedName>
</protein>
<dbReference type="Proteomes" id="UP000182737">
    <property type="component" value="Unassembled WGS sequence"/>
</dbReference>
<feature type="chain" id="PRO_5010235099" description="DUF1266 domain-containing protein" evidence="1">
    <location>
        <begin position="20"/>
        <end position="841"/>
    </location>
</feature>
<dbReference type="RefSeq" id="WP_083425709.1">
    <property type="nucleotide sequence ID" value="NZ_FORI01000004.1"/>
</dbReference>
<feature type="domain" description="DUF1266" evidence="2">
    <location>
        <begin position="537"/>
        <end position="688"/>
    </location>
</feature>
<feature type="signal peptide" evidence="1">
    <location>
        <begin position="1"/>
        <end position="19"/>
    </location>
</feature>
<sequence>MKKLFFLLSFCFICFFVTAEQPFFLKHWIIPETIEWGEQNQIPEIQGKNFTQIITEENGLNELKVGPTEISNVDIPPYLSENKLFNWDMTYSQILSAFEKCNDFKTFEYLGEISSDYFSPIKVHYEIMAVAGKYQLEIVFPDYVNDDQRDSSKPVSFQINYNKDGKGFVPKEFFENEHRSEWNALSEDEKKIVAITCNELTGFGDYNFSCTRPIGEGANAEEVLSKDYNINSKDELLTCLDNSHQKKLVYEYKNFLELLNSDLEKNPVEIGLKHNLSRPEISKLFLVKDMSERLGENGISVLEEIYKLILLRLGIGAGYLTYEESMNIAVPIADRVLGSYASYEDFYSHYIAGRMYDNICYNIHVLIAGADLVIYGITDYRIPVDEIKFIGKTQDALQIEYSFYNPAEDSMDIIWLKTFKIEDRKVDVEEGLEIINSYINTFNDRTLVEGLYQKIRPVQPDYTIIDNIINTQQEPYASVNMKKYFEDNYKKYWDKLDDFEKHAIAFSSNIFQTNHMFHLDFCNRIRFENWSSGKAILKNDWDVIDYESLIKAFNELEEGGHNGSYMELLELLEKYPDKTPIEIGKLEELSVLSVTRLFFVDAKKDVLGKNGIRAWDDGREIALLRWGIGAGFISEEEAKVLMTPVVKRIQESYVSWDDYIYHYIAGRGFFGLSDSSYSSRVDLARYFMKCSKAFICVDDLKFYGKKSNKEIMSYGDCAYYPTKEAKEWEKLQNIYNQDETEETFEKLIEYENNHPEAKSFVFIWHIRMLCKYRIQNYDELISYIEESFDLIDAVDHESNFYFEVQIVYLMALGYSGQSEKFFEYYQSLPEDIRYKINNYKN</sequence>
<evidence type="ECO:0000259" key="2">
    <source>
        <dbReference type="Pfam" id="PF06889"/>
    </source>
</evidence>
<keyword evidence="4" id="KW-1185">Reference proteome</keyword>
<dbReference type="Pfam" id="PF06889">
    <property type="entry name" value="DUF1266"/>
    <property type="match status" value="2"/>
</dbReference>
<dbReference type="InterPro" id="IPR009677">
    <property type="entry name" value="DUF1266"/>
</dbReference>
<evidence type="ECO:0000256" key="1">
    <source>
        <dbReference type="SAM" id="SignalP"/>
    </source>
</evidence>
<dbReference type="EMBL" id="FORI01000004">
    <property type="protein sequence ID" value="SFI69842.1"/>
    <property type="molecule type" value="Genomic_DNA"/>
</dbReference>
<reference evidence="4" key="1">
    <citation type="submission" date="2016-10" db="EMBL/GenBank/DDBJ databases">
        <authorList>
            <person name="Varghese N."/>
            <person name="Submissions S."/>
        </authorList>
    </citation>
    <scope>NUCLEOTIDE SEQUENCE [LARGE SCALE GENOMIC DNA]</scope>
    <source>
        <strain evidence="4">XBD1002</strain>
    </source>
</reference>